<dbReference type="PRINTS" id="PR00503">
    <property type="entry name" value="BROMODOMAIN"/>
</dbReference>
<keyword evidence="2 4" id="KW-0103">Bromodomain</keyword>
<dbReference type="PROSITE" id="PS50014">
    <property type="entry name" value="BROMODOMAIN_2"/>
    <property type="match status" value="1"/>
</dbReference>
<evidence type="ECO:0000256" key="5">
    <source>
        <dbReference type="SAM" id="MobiDB-lite"/>
    </source>
</evidence>
<reference evidence="7" key="1">
    <citation type="submission" date="2014-12" db="EMBL/GenBank/DDBJ databases">
        <title>Insight into the proteome of Arion vulgaris.</title>
        <authorList>
            <person name="Aradska J."/>
            <person name="Bulat T."/>
            <person name="Smidak R."/>
            <person name="Sarate P."/>
            <person name="Gangsoo J."/>
            <person name="Sialana F."/>
            <person name="Bilban M."/>
            <person name="Lubec G."/>
        </authorList>
    </citation>
    <scope>NUCLEOTIDE SEQUENCE</scope>
    <source>
        <tissue evidence="7">Skin</tissue>
    </source>
</reference>
<dbReference type="EMBL" id="HACG01016115">
    <property type="protein sequence ID" value="CEK62980.1"/>
    <property type="molecule type" value="Transcribed_RNA"/>
</dbReference>
<dbReference type="PANTHER" id="PTHR45915:SF2">
    <property type="entry name" value="TOUTATIS, ISOFORM E"/>
    <property type="match status" value="1"/>
</dbReference>
<sequence length="200" mass="22782">GDDDSQQDPSRKATKSKKSANRKKRKKSGPKANPDAWVEQCESLLAMLFECEDSEPFRVPVDPSLYPDYEDVVKNPMDLTTVHTKLATGHYGNPVDLCRDIRLIFLNSKLFNTNKRSRIYSMTLRLSALFEVQIVEVIRQWKLALKASGRIQKRSRQRRSSSPQTLTSWDTFTSSILDSKQATNTIQPLNIKLPRRNGAA</sequence>
<feature type="compositionally biased region" description="Basic residues" evidence="5">
    <location>
        <begin position="12"/>
        <end position="29"/>
    </location>
</feature>
<organism evidence="7">
    <name type="scientific">Arion vulgaris</name>
    <dbReference type="NCBI Taxonomy" id="1028688"/>
    <lineage>
        <taxon>Eukaryota</taxon>
        <taxon>Metazoa</taxon>
        <taxon>Spiralia</taxon>
        <taxon>Lophotrochozoa</taxon>
        <taxon>Mollusca</taxon>
        <taxon>Gastropoda</taxon>
        <taxon>Heterobranchia</taxon>
        <taxon>Euthyneura</taxon>
        <taxon>Panpulmonata</taxon>
        <taxon>Eupulmonata</taxon>
        <taxon>Stylommatophora</taxon>
        <taxon>Helicina</taxon>
        <taxon>Arionoidea</taxon>
        <taxon>Arionidae</taxon>
        <taxon>Arion</taxon>
    </lineage>
</organism>
<dbReference type="SUPFAM" id="SSF47370">
    <property type="entry name" value="Bromodomain"/>
    <property type="match status" value="1"/>
</dbReference>
<dbReference type="AlphaFoldDB" id="A0A0B6Z5L6"/>
<feature type="region of interest" description="Disordered" evidence="5">
    <location>
        <begin position="1"/>
        <end position="35"/>
    </location>
</feature>
<dbReference type="PANTHER" id="PTHR45915">
    <property type="entry name" value="TRANSCRIPTION INTERMEDIARY FACTOR"/>
    <property type="match status" value="1"/>
</dbReference>
<evidence type="ECO:0000256" key="3">
    <source>
        <dbReference type="ARBA" id="ARBA00023242"/>
    </source>
</evidence>
<protein>
    <recommendedName>
        <fullName evidence="6">Bromo domain-containing protein</fullName>
    </recommendedName>
</protein>
<evidence type="ECO:0000256" key="2">
    <source>
        <dbReference type="ARBA" id="ARBA00023117"/>
    </source>
</evidence>
<gene>
    <name evidence="7" type="primary">ORF46715</name>
</gene>
<evidence type="ECO:0000256" key="4">
    <source>
        <dbReference type="PROSITE-ProRule" id="PRU00035"/>
    </source>
</evidence>
<proteinExistence type="predicted"/>
<evidence type="ECO:0000256" key="1">
    <source>
        <dbReference type="ARBA" id="ARBA00004123"/>
    </source>
</evidence>
<dbReference type="SMART" id="SM00297">
    <property type="entry name" value="BROMO"/>
    <property type="match status" value="1"/>
</dbReference>
<comment type="subcellular location">
    <subcellularLocation>
        <location evidence="1">Nucleus</location>
    </subcellularLocation>
</comment>
<dbReference type="Gene3D" id="1.20.920.10">
    <property type="entry name" value="Bromodomain-like"/>
    <property type="match status" value="1"/>
</dbReference>
<feature type="non-terminal residue" evidence="7">
    <location>
        <position position="200"/>
    </location>
</feature>
<feature type="domain" description="Bromo" evidence="6">
    <location>
        <begin position="49"/>
        <end position="119"/>
    </location>
</feature>
<evidence type="ECO:0000259" key="6">
    <source>
        <dbReference type="PROSITE" id="PS50014"/>
    </source>
</evidence>
<dbReference type="InterPro" id="IPR001487">
    <property type="entry name" value="Bromodomain"/>
</dbReference>
<keyword evidence="3" id="KW-0539">Nucleus</keyword>
<accession>A0A0B6Z5L6</accession>
<dbReference type="Pfam" id="PF00439">
    <property type="entry name" value="Bromodomain"/>
    <property type="match status" value="1"/>
</dbReference>
<evidence type="ECO:0000313" key="7">
    <source>
        <dbReference type="EMBL" id="CEK62980.1"/>
    </source>
</evidence>
<dbReference type="FunFam" id="1.20.920.10:FF:000066">
    <property type="entry name" value="Transcription initiation factor TFIID subunit 1"/>
    <property type="match status" value="1"/>
</dbReference>
<dbReference type="GO" id="GO:0005634">
    <property type="term" value="C:nucleus"/>
    <property type="evidence" value="ECO:0007669"/>
    <property type="project" value="UniProtKB-SubCell"/>
</dbReference>
<name>A0A0B6Z5L6_9EUPU</name>
<dbReference type="GO" id="GO:0000785">
    <property type="term" value="C:chromatin"/>
    <property type="evidence" value="ECO:0007669"/>
    <property type="project" value="TreeGrafter"/>
</dbReference>
<feature type="non-terminal residue" evidence="7">
    <location>
        <position position="1"/>
    </location>
</feature>
<dbReference type="InterPro" id="IPR036427">
    <property type="entry name" value="Bromodomain-like_sf"/>
</dbReference>